<dbReference type="FunFam" id="3.30.300.30:FF:000007">
    <property type="entry name" value="4-coumarate--CoA ligase 2"/>
    <property type="match status" value="1"/>
</dbReference>
<dbReference type="PANTHER" id="PTHR24096:SF149">
    <property type="entry name" value="AMP-BINDING DOMAIN-CONTAINING PROTEIN-RELATED"/>
    <property type="match status" value="1"/>
</dbReference>
<sequence length="563" mass="61694">MASVVHRGPNGSVVYKAACQMDIPNLDLLTALFDSKWCECPVDTLMHVDAADPENKYLTKARVRQLTVQLAHALRHTHGIGQHGPNRDVVLVMTMGHYMLQPVFLGTVAAGGIYSAASPSSTAGELAYLITLVEPKVIVCDGYTRAVVEQTARKVNFPADRVFVLGDDPGLDLREAGSGRKLELSPSRTLEWARITDTKELEDRIICVLFSSGTTGLPKGVKISHRTLLAEMVLNDEPKKEWARRERPGLRFRMLAHLPAAHIAGLHGYLVEGMFCSGTIYWMPRFELAKFINYCKTYRITNFFTVPPIILAIAKHPGITDHFDTIEYVLGGAAPLSAQVQAEAEKKLGKGKARLTQVWGLTETTGAITQVPPGQLEYTGSVGMLIGNHEARIVDDNGKDVEPGAAGEIWVRGPVVTKGYWKNDKANAESFVDGWFCTGDIAVFRDGKFYIVDRKKELIKYKGMQVAPAELEATLLSHPMITDAAVIGVTKDGTEVPRAYVVPGTKDLTSEQIALWVDGKVANHKKLRGGVVLVDKVPKSPSGKILRKVLRDQATAERKPAKL</sequence>
<organism evidence="5 6">
    <name type="scientific">Cytospora mali</name>
    <name type="common">Apple Valsa canker fungus</name>
    <name type="synonym">Valsa mali</name>
    <dbReference type="NCBI Taxonomy" id="578113"/>
    <lineage>
        <taxon>Eukaryota</taxon>
        <taxon>Fungi</taxon>
        <taxon>Dikarya</taxon>
        <taxon>Ascomycota</taxon>
        <taxon>Pezizomycotina</taxon>
        <taxon>Sordariomycetes</taxon>
        <taxon>Sordariomycetidae</taxon>
        <taxon>Diaporthales</taxon>
        <taxon>Cytosporaceae</taxon>
        <taxon>Cytospora</taxon>
    </lineage>
</organism>
<dbReference type="InterPro" id="IPR020845">
    <property type="entry name" value="AMP-binding_CS"/>
</dbReference>
<dbReference type="InterPro" id="IPR025110">
    <property type="entry name" value="AMP-bd_C"/>
</dbReference>
<dbReference type="AlphaFoldDB" id="A0A194UV76"/>
<dbReference type="CDD" id="cd05911">
    <property type="entry name" value="Firefly_Luc_like"/>
    <property type="match status" value="1"/>
</dbReference>
<dbReference type="EMBL" id="KN714681">
    <property type="protein sequence ID" value="KUI55600.1"/>
    <property type="molecule type" value="Genomic_DNA"/>
</dbReference>
<evidence type="ECO:0000313" key="5">
    <source>
        <dbReference type="EMBL" id="KUI55600.1"/>
    </source>
</evidence>
<dbReference type="InterPro" id="IPR045851">
    <property type="entry name" value="AMP-bd_C_sf"/>
</dbReference>
<name>A0A194UV76_CYTMA</name>
<dbReference type="GO" id="GO:0016405">
    <property type="term" value="F:CoA-ligase activity"/>
    <property type="evidence" value="ECO:0007669"/>
    <property type="project" value="TreeGrafter"/>
</dbReference>
<dbReference type="PANTHER" id="PTHR24096">
    <property type="entry name" value="LONG-CHAIN-FATTY-ACID--COA LIGASE"/>
    <property type="match status" value="1"/>
</dbReference>
<gene>
    <name evidence="5" type="ORF">VP1G_02885</name>
</gene>
<keyword evidence="6" id="KW-1185">Reference proteome</keyword>
<dbReference type="PROSITE" id="PS00455">
    <property type="entry name" value="AMP_BINDING"/>
    <property type="match status" value="1"/>
</dbReference>
<keyword evidence="2" id="KW-0436">Ligase</keyword>
<dbReference type="InterPro" id="IPR042099">
    <property type="entry name" value="ANL_N_sf"/>
</dbReference>
<protein>
    <submittedName>
        <fullName evidence="5">Acyl-coenzyme A synthetase</fullName>
    </submittedName>
</protein>
<feature type="domain" description="AMP-dependent synthetase/ligase" evidence="3">
    <location>
        <begin position="49"/>
        <end position="421"/>
    </location>
</feature>
<reference evidence="6" key="1">
    <citation type="submission" date="2014-12" db="EMBL/GenBank/DDBJ databases">
        <title>Genome Sequence of Valsa Canker Pathogens Uncovers a Specific Adaption of Colonization on Woody Bark.</title>
        <authorList>
            <person name="Yin Z."/>
            <person name="Liu H."/>
            <person name="Gao X."/>
            <person name="Li Z."/>
            <person name="Song N."/>
            <person name="Ke X."/>
            <person name="Dai Q."/>
            <person name="Wu Y."/>
            <person name="Sun Y."/>
            <person name="Xu J.-R."/>
            <person name="Kang Z.K."/>
            <person name="Wang L."/>
            <person name="Huang L."/>
        </authorList>
    </citation>
    <scope>NUCLEOTIDE SEQUENCE [LARGE SCALE GENOMIC DNA]</scope>
    <source>
        <strain evidence="6">SXYL134</strain>
    </source>
</reference>
<accession>A0A194UV76</accession>
<dbReference type="Proteomes" id="UP000078576">
    <property type="component" value="Unassembled WGS sequence"/>
</dbReference>
<dbReference type="Pfam" id="PF13193">
    <property type="entry name" value="AMP-binding_C"/>
    <property type="match status" value="1"/>
</dbReference>
<dbReference type="OrthoDB" id="1898221at2759"/>
<dbReference type="Gene3D" id="3.40.50.12780">
    <property type="entry name" value="N-terminal domain of ligase-like"/>
    <property type="match status" value="1"/>
</dbReference>
<proteinExistence type="inferred from homology"/>
<evidence type="ECO:0000259" key="3">
    <source>
        <dbReference type="Pfam" id="PF00501"/>
    </source>
</evidence>
<dbReference type="SUPFAM" id="SSF56801">
    <property type="entry name" value="Acetyl-CoA synthetase-like"/>
    <property type="match status" value="1"/>
</dbReference>
<evidence type="ECO:0000259" key="4">
    <source>
        <dbReference type="Pfam" id="PF13193"/>
    </source>
</evidence>
<dbReference type="GO" id="GO:0019748">
    <property type="term" value="P:secondary metabolic process"/>
    <property type="evidence" value="ECO:0007669"/>
    <property type="project" value="TreeGrafter"/>
</dbReference>
<dbReference type="InterPro" id="IPR000873">
    <property type="entry name" value="AMP-dep_synth/lig_dom"/>
</dbReference>
<comment type="similarity">
    <text evidence="1">Belongs to the ATP-dependent AMP-binding enzyme family.</text>
</comment>
<evidence type="ECO:0000313" key="6">
    <source>
        <dbReference type="Proteomes" id="UP000078576"/>
    </source>
</evidence>
<dbReference type="Pfam" id="PF00501">
    <property type="entry name" value="AMP-binding"/>
    <property type="match status" value="1"/>
</dbReference>
<evidence type="ECO:0000256" key="1">
    <source>
        <dbReference type="ARBA" id="ARBA00006432"/>
    </source>
</evidence>
<dbReference type="STRING" id="694573.A0A194UV76"/>
<feature type="domain" description="AMP-binding enzyme C-terminal" evidence="4">
    <location>
        <begin position="470"/>
        <end position="544"/>
    </location>
</feature>
<evidence type="ECO:0000256" key="2">
    <source>
        <dbReference type="ARBA" id="ARBA00022598"/>
    </source>
</evidence>
<dbReference type="Gene3D" id="3.30.300.30">
    <property type="match status" value="1"/>
</dbReference>